<dbReference type="EMBL" id="JAIWYP010000006">
    <property type="protein sequence ID" value="KAH3804717.1"/>
    <property type="molecule type" value="Genomic_DNA"/>
</dbReference>
<reference evidence="1" key="2">
    <citation type="submission" date="2020-11" db="EMBL/GenBank/DDBJ databases">
        <authorList>
            <person name="McCartney M.A."/>
            <person name="Auch B."/>
            <person name="Kono T."/>
            <person name="Mallez S."/>
            <person name="Becker A."/>
            <person name="Gohl D.M."/>
            <person name="Silverstein K.A.T."/>
            <person name="Koren S."/>
            <person name="Bechman K.B."/>
            <person name="Herman A."/>
            <person name="Abrahante J.E."/>
            <person name="Garbe J."/>
        </authorList>
    </citation>
    <scope>NUCLEOTIDE SEQUENCE</scope>
    <source>
        <strain evidence="1">Duluth1</strain>
        <tissue evidence="1">Whole animal</tissue>
    </source>
</reference>
<keyword evidence="2" id="KW-1185">Reference proteome</keyword>
<evidence type="ECO:0000313" key="2">
    <source>
        <dbReference type="Proteomes" id="UP000828390"/>
    </source>
</evidence>
<sequence length="67" mass="7596">MLVLITMINSTEKSQQRNKYETRAETSLRVHSVISSGGTEENSVIKRQSEASDNDYAVNKEDKSMFI</sequence>
<dbReference type="Proteomes" id="UP000828390">
    <property type="component" value="Unassembled WGS sequence"/>
</dbReference>
<evidence type="ECO:0000313" key="1">
    <source>
        <dbReference type="EMBL" id="KAH3804717.1"/>
    </source>
</evidence>
<dbReference type="AlphaFoldDB" id="A0A9D4FUF0"/>
<name>A0A9D4FUF0_DREPO</name>
<proteinExistence type="predicted"/>
<gene>
    <name evidence="1" type="ORF">DPMN_133005</name>
</gene>
<protein>
    <submittedName>
        <fullName evidence="1">Uncharacterized protein</fullName>
    </submittedName>
</protein>
<organism evidence="1 2">
    <name type="scientific">Dreissena polymorpha</name>
    <name type="common">Zebra mussel</name>
    <name type="synonym">Mytilus polymorpha</name>
    <dbReference type="NCBI Taxonomy" id="45954"/>
    <lineage>
        <taxon>Eukaryota</taxon>
        <taxon>Metazoa</taxon>
        <taxon>Spiralia</taxon>
        <taxon>Lophotrochozoa</taxon>
        <taxon>Mollusca</taxon>
        <taxon>Bivalvia</taxon>
        <taxon>Autobranchia</taxon>
        <taxon>Heteroconchia</taxon>
        <taxon>Euheterodonta</taxon>
        <taxon>Imparidentia</taxon>
        <taxon>Neoheterodontei</taxon>
        <taxon>Myida</taxon>
        <taxon>Dreissenoidea</taxon>
        <taxon>Dreissenidae</taxon>
        <taxon>Dreissena</taxon>
    </lineage>
</organism>
<accession>A0A9D4FUF0</accession>
<comment type="caution">
    <text evidence="1">The sequence shown here is derived from an EMBL/GenBank/DDBJ whole genome shotgun (WGS) entry which is preliminary data.</text>
</comment>
<reference evidence="1" key="1">
    <citation type="journal article" date="2019" name="bioRxiv">
        <title>The Genome of the Zebra Mussel, Dreissena polymorpha: A Resource for Invasive Species Research.</title>
        <authorList>
            <person name="McCartney M.A."/>
            <person name="Auch B."/>
            <person name="Kono T."/>
            <person name="Mallez S."/>
            <person name="Zhang Y."/>
            <person name="Obille A."/>
            <person name="Becker A."/>
            <person name="Abrahante J.E."/>
            <person name="Garbe J."/>
            <person name="Badalamenti J.P."/>
            <person name="Herman A."/>
            <person name="Mangelson H."/>
            <person name="Liachko I."/>
            <person name="Sullivan S."/>
            <person name="Sone E.D."/>
            <person name="Koren S."/>
            <person name="Silverstein K.A.T."/>
            <person name="Beckman K.B."/>
            <person name="Gohl D.M."/>
        </authorList>
    </citation>
    <scope>NUCLEOTIDE SEQUENCE</scope>
    <source>
        <strain evidence="1">Duluth1</strain>
        <tissue evidence="1">Whole animal</tissue>
    </source>
</reference>